<accession>A0A3A5KSL4</accession>
<evidence type="ECO:0000313" key="1">
    <source>
        <dbReference type="EMBL" id="RJT36132.1"/>
    </source>
</evidence>
<dbReference type="Gene3D" id="3.40.50.150">
    <property type="entry name" value="Vaccinia Virus protein VP39"/>
    <property type="match status" value="1"/>
</dbReference>
<dbReference type="InterPro" id="IPR029063">
    <property type="entry name" value="SAM-dependent_MTases_sf"/>
</dbReference>
<evidence type="ECO:0000313" key="2">
    <source>
        <dbReference type="Proteomes" id="UP000272706"/>
    </source>
</evidence>
<dbReference type="Proteomes" id="UP000272706">
    <property type="component" value="Unassembled WGS sequence"/>
</dbReference>
<name>A0A3A5KSL4_9HYPH</name>
<protein>
    <recommendedName>
        <fullName evidence="3">SAM-dependent methyltransferase</fullName>
    </recommendedName>
</protein>
<organism evidence="1 2">
    <name type="scientific">Mesorhizobium waimense</name>
    <dbReference type="NCBI Taxonomy" id="1300307"/>
    <lineage>
        <taxon>Bacteria</taxon>
        <taxon>Pseudomonadati</taxon>
        <taxon>Pseudomonadota</taxon>
        <taxon>Alphaproteobacteria</taxon>
        <taxon>Hyphomicrobiales</taxon>
        <taxon>Phyllobacteriaceae</taxon>
        <taxon>Mesorhizobium</taxon>
    </lineage>
</organism>
<gene>
    <name evidence="1" type="ORF">D3227_20675</name>
</gene>
<dbReference type="RefSeq" id="WP_120016164.1">
    <property type="nucleotide sequence ID" value="NZ_QZWZ01000016.1"/>
</dbReference>
<comment type="caution">
    <text evidence="1">The sequence shown here is derived from an EMBL/GenBank/DDBJ whole genome shotgun (WGS) entry which is preliminary data.</text>
</comment>
<dbReference type="SUPFAM" id="SSF53335">
    <property type="entry name" value="S-adenosyl-L-methionine-dependent methyltransferases"/>
    <property type="match status" value="1"/>
</dbReference>
<dbReference type="AlphaFoldDB" id="A0A3A5KSL4"/>
<evidence type="ECO:0008006" key="3">
    <source>
        <dbReference type="Google" id="ProtNLM"/>
    </source>
</evidence>
<keyword evidence="2" id="KW-1185">Reference proteome</keyword>
<sequence>MITHQNPEDAASILTVLRHHTTDQGRLFFTCFLDEGIAAFEDRSPERNGGRCFYSPEFLARLVEGSGWRVVRRAPGDGPLIGDSFVCAAA</sequence>
<proteinExistence type="predicted"/>
<reference evidence="1 2" key="1">
    <citation type="submission" date="2018-09" db="EMBL/GenBank/DDBJ databases">
        <title>Mesorhizobium carmichaelinearum sp. nov. isolated from Carmichaelinea spp. root nodules in New Zealand.</title>
        <authorList>
            <person name="De Meyer S.E."/>
        </authorList>
    </citation>
    <scope>NUCLEOTIDE SEQUENCE [LARGE SCALE GENOMIC DNA]</scope>
    <source>
        <strain evidence="1 2">ICMP19557</strain>
    </source>
</reference>
<dbReference type="EMBL" id="QZWZ01000016">
    <property type="protein sequence ID" value="RJT36132.1"/>
    <property type="molecule type" value="Genomic_DNA"/>
</dbReference>